<keyword evidence="1" id="KW-1133">Transmembrane helix</keyword>
<keyword evidence="1" id="KW-0812">Transmembrane</keyword>
<feature type="transmembrane region" description="Helical" evidence="1">
    <location>
        <begin position="25"/>
        <end position="44"/>
    </location>
</feature>
<protein>
    <submittedName>
        <fullName evidence="2">Uncharacterized protein</fullName>
    </submittedName>
</protein>
<organism evidence="2 3">
    <name type="scientific">Rickettsia conorii subsp. heilongjiangensis</name>
    <dbReference type="NCBI Taxonomy" id="226665"/>
    <lineage>
        <taxon>Bacteria</taxon>
        <taxon>Pseudomonadati</taxon>
        <taxon>Pseudomonadota</taxon>
        <taxon>Alphaproteobacteria</taxon>
        <taxon>Rickettsiales</taxon>
        <taxon>Rickettsiaceae</taxon>
        <taxon>Rickettsieae</taxon>
        <taxon>Rickettsia</taxon>
        <taxon>spotted fever group</taxon>
    </lineage>
</organism>
<keyword evidence="1" id="KW-0472">Membrane</keyword>
<dbReference type="AlphaFoldDB" id="A0AAD1LSM9"/>
<dbReference type="Proteomes" id="UP000422519">
    <property type="component" value="Chromosome"/>
</dbReference>
<evidence type="ECO:0000313" key="3">
    <source>
        <dbReference type="Proteomes" id="UP000422519"/>
    </source>
</evidence>
<reference evidence="2" key="1">
    <citation type="journal article" date="2019" name="Front. Microbiol.">
        <title>Genomic features of Rickettsia heilongjiangensis revealed by intraspecies comparison and detailed comparison with Rickettsia japonica.</title>
        <authorList>
            <person name="Kasama K."/>
            <person name="Fujita H."/>
            <person name="Yamamoto S."/>
            <person name="Ooka T."/>
            <person name="Gotoh Y."/>
            <person name="Ogura Y."/>
            <person name="Ando S."/>
            <person name="Hayashi T."/>
        </authorList>
    </citation>
    <scope>NUCLEOTIDE SEQUENCE</scope>
    <source>
        <strain evidence="2">HCN-13</strain>
    </source>
</reference>
<proteinExistence type="predicted"/>
<evidence type="ECO:0000256" key="1">
    <source>
        <dbReference type="SAM" id="Phobius"/>
    </source>
</evidence>
<gene>
    <name evidence="2" type="ORF">RHHCN13_04250</name>
</gene>
<accession>A0AAD1LSM9</accession>
<evidence type="ECO:0000313" key="2">
    <source>
        <dbReference type="EMBL" id="BBM92785.1"/>
    </source>
</evidence>
<name>A0AAD1LSM9_RICCR</name>
<dbReference type="EMBL" id="AP019863">
    <property type="protein sequence ID" value="BBM92785.1"/>
    <property type="molecule type" value="Genomic_DNA"/>
</dbReference>
<sequence length="77" mass="8881">MFAIASKPRSPISILLLISKVSNSLFSVNAVVSSFILLWVKLLLLRFRVFNHGFNFKADAIYFIPSPKLFVFNRKYQ</sequence>